<keyword evidence="3" id="KW-0732">Signal</keyword>
<name>A0A3G6J6T0_9CORY</name>
<keyword evidence="2" id="KW-1133">Transmembrane helix</keyword>
<keyword evidence="2 4" id="KW-0812">Transmembrane</keyword>
<dbReference type="EMBL" id="CP033897">
    <property type="protein sequence ID" value="AZA11724.1"/>
    <property type="molecule type" value="Genomic_DNA"/>
</dbReference>
<evidence type="ECO:0000313" key="5">
    <source>
        <dbReference type="Proteomes" id="UP000271587"/>
    </source>
</evidence>
<accession>A0A3G6J6T0</accession>
<feature type="signal peptide" evidence="3">
    <location>
        <begin position="1"/>
        <end position="20"/>
    </location>
</feature>
<reference evidence="4 5" key="1">
    <citation type="submission" date="2018-11" db="EMBL/GenBank/DDBJ databases">
        <authorList>
            <person name="Kleinhagauer T."/>
            <person name="Glaeser S.P."/>
            <person name="Spergser J."/>
            <person name="Ruckert C."/>
            <person name="Kaempfer P."/>
            <person name="Busse H.-J."/>
        </authorList>
    </citation>
    <scope>NUCLEOTIDE SEQUENCE [LARGE SCALE GENOMIC DNA]</scope>
    <source>
        <strain evidence="4 5">W8</strain>
    </source>
</reference>
<gene>
    <name evidence="4" type="ORF">CGERO_07120</name>
</gene>
<keyword evidence="5" id="KW-1185">Reference proteome</keyword>
<feature type="chain" id="PRO_5038531692" evidence="3">
    <location>
        <begin position="21"/>
        <end position="196"/>
    </location>
</feature>
<organism evidence="4 5">
    <name type="scientific">Corynebacterium gerontici</name>
    <dbReference type="NCBI Taxonomy" id="2079234"/>
    <lineage>
        <taxon>Bacteria</taxon>
        <taxon>Bacillati</taxon>
        <taxon>Actinomycetota</taxon>
        <taxon>Actinomycetes</taxon>
        <taxon>Mycobacteriales</taxon>
        <taxon>Corynebacteriaceae</taxon>
        <taxon>Corynebacterium</taxon>
    </lineage>
</organism>
<dbReference type="OrthoDB" id="4372702at2"/>
<proteinExistence type="predicted"/>
<feature type="compositionally biased region" description="Acidic residues" evidence="1">
    <location>
        <begin position="187"/>
        <end position="196"/>
    </location>
</feature>
<keyword evidence="2" id="KW-0472">Membrane</keyword>
<dbReference type="InterPro" id="IPR019051">
    <property type="entry name" value="Trp_biosyn_TM_oprn/chp"/>
</dbReference>
<feature type="region of interest" description="Disordered" evidence="1">
    <location>
        <begin position="159"/>
        <end position="196"/>
    </location>
</feature>
<dbReference type="KEGG" id="cgk:CGERO_07120"/>
<dbReference type="InterPro" id="IPR011746">
    <property type="entry name" value="Trp_synth-assoc_CHP"/>
</dbReference>
<dbReference type="AlphaFoldDB" id="A0A3G6J6T0"/>
<feature type="transmembrane region" description="Helical" evidence="2">
    <location>
        <begin position="74"/>
        <end position="94"/>
    </location>
</feature>
<sequence length="196" mass="20766" precursor="true">MKRLACLLLALAAGLLGASASLPWYRVNALDDKTGAVETMVRGATWSKELTAIALALGAACIAGLALRRTGRRIIGAAAAIVGALGALPVIQALSTEASVERMHKLLVKRDDQGVAVLTSWAQITDIALQPLAPVLGLLGCAIAVFGGALLAWRPGKDQRDKYQRSEVTQEQLDQDPDSERALWDAMDADIDPTDR</sequence>
<feature type="transmembrane region" description="Helical" evidence="2">
    <location>
        <begin position="50"/>
        <end position="67"/>
    </location>
</feature>
<evidence type="ECO:0000256" key="1">
    <source>
        <dbReference type="SAM" id="MobiDB-lite"/>
    </source>
</evidence>
<feature type="transmembrane region" description="Helical" evidence="2">
    <location>
        <begin position="132"/>
        <end position="153"/>
    </location>
</feature>
<dbReference type="RefSeq" id="WP_123934542.1">
    <property type="nucleotide sequence ID" value="NZ_CP033897.1"/>
</dbReference>
<dbReference type="Proteomes" id="UP000271587">
    <property type="component" value="Chromosome"/>
</dbReference>
<protein>
    <submittedName>
        <fullName evidence="4">Tryptophan-associated transmembrane protein</fullName>
    </submittedName>
</protein>
<dbReference type="NCBIfam" id="TIGR02234">
    <property type="entry name" value="trp_oprn_chp"/>
    <property type="match status" value="1"/>
</dbReference>
<evidence type="ECO:0000256" key="3">
    <source>
        <dbReference type="SAM" id="SignalP"/>
    </source>
</evidence>
<dbReference type="Pfam" id="PF09534">
    <property type="entry name" value="Trp_oprn_chp"/>
    <property type="match status" value="1"/>
</dbReference>
<evidence type="ECO:0000313" key="4">
    <source>
        <dbReference type="EMBL" id="AZA11724.1"/>
    </source>
</evidence>
<evidence type="ECO:0000256" key="2">
    <source>
        <dbReference type="SAM" id="Phobius"/>
    </source>
</evidence>